<accession>A0A2P2ILM8</accession>
<protein>
    <submittedName>
        <fullName evidence="1">Uncharacterized protein</fullName>
    </submittedName>
</protein>
<dbReference type="EMBL" id="GGEC01001615">
    <property type="protein sequence ID" value="MBW82098.1"/>
    <property type="molecule type" value="Transcribed_RNA"/>
</dbReference>
<sequence length="71" mass="7916">MSDENPPIAGSSQNILVYMSLIKCSQKLKPFLPTLMCAIELYIWIKVLGLCSMPFREVLQMPNVSDGLGLK</sequence>
<organism evidence="1">
    <name type="scientific">Rhizophora mucronata</name>
    <name type="common">Asiatic mangrove</name>
    <dbReference type="NCBI Taxonomy" id="61149"/>
    <lineage>
        <taxon>Eukaryota</taxon>
        <taxon>Viridiplantae</taxon>
        <taxon>Streptophyta</taxon>
        <taxon>Embryophyta</taxon>
        <taxon>Tracheophyta</taxon>
        <taxon>Spermatophyta</taxon>
        <taxon>Magnoliopsida</taxon>
        <taxon>eudicotyledons</taxon>
        <taxon>Gunneridae</taxon>
        <taxon>Pentapetalae</taxon>
        <taxon>rosids</taxon>
        <taxon>fabids</taxon>
        <taxon>Malpighiales</taxon>
        <taxon>Rhizophoraceae</taxon>
        <taxon>Rhizophora</taxon>
    </lineage>
</organism>
<reference evidence="1" key="1">
    <citation type="submission" date="2018-02" db="EMBL/GenBank/DDBJ databases">
        <title>Rhizophora mucronata_Transcriptome.</title>
        <authorList>
            <person name="Meera S.P."/>
            <person name="Sreeshan A."/>
            <person name="Augustine A."/>
        </authorList>
    </citation>
    <scope>NUCLEOTIDE SEQUENCE</scope>
    <source>
        <tissue evidence="1">Leaf</tissue>
    </source>
</reference>
<proteinExistence type="predicted"/>
<dbReference type="AlphaFoldDB" id="A0A2P2ILM8"/>
<name>A0A2P2ILM8_RHIMU</name>
<evidence type="ECO:0000313" key="1">
    <source>
        <dbReference type="EMBL" id="MBW82098.1"/>
    </source>
</evidence>